<dbReference type="PROSITE" id="PS51471">
    <property type="entry name" value="FE2OG_OXY"/>
    <property type="match status" value="1"/>
</dbReference>
<evidence type="ECO:0000313" key="7">
    <source>
        <dbReference type="EMBL" id="KAF9895433.1"/>
    </source>
</evidence>
<evidence type="ECO:0000256" key="1">
    <source>
        <dbReference type="ARBA" id="ARBA00008056"/>
    </source>
</evidence>
<sequence>MEIPILDFSSWQHSRDSSDRLRIARELVEACQKVGFVYIINHSLSETVVDEAFYWSRRFFDLSEEDKMKAPHPEGWAVHRGYSWPGLEKVSQIKSTGDEEEIRRRLREVPDVKEVFDIGSEDNALQPNQWPPGEALPGFRSFMDKFYWECWKLGKELLRAVAVGLDLEDEEYLTRQHSGHNNQLRLLHYLPVPAEDLEKERNARCPAHTDWSSMTMLFQDDCGGLEVEDVTQPGTFVPAEPVPNAIVLNVGDLLQMWSNDRLKSTNHRVRMPSLADRIEGPNRMTRERFSIPYFMSADPTSVIKCIPSCITEAQPAKYQPVTQADYNQMRASMMY</sequence>
<dbReference type="InterPro" id="IPR026992">
    <property type="entry name" value="DIOX_N"/>
</dbReference>
<keyword evidence="8" id="KW-1185">Reference proteome</keyword>
<keyword evidence="4 5" id="KW-0408">Iron</keyword>
<dbReference type="EMBL" id="VCAU01000001">
    <property type="protein sequence ID" value="KAF9895433.1"/>
    <property type="molecule type" value="Genomic_DNA"/>
</dbReference>
<dbReference type="InterPro" id="IPR044861">
    <property type="entry name" value="IPNS-like_FE2OG_OXY"/>
</dbReference>
<reference evidence="7" key="1">
    <citation type="journal article" date="2019" name="Beilstein J. Org. Chem.">
        <title>Nanangenines: drimane sesquiterpenoids as the dominant metabolite cohort of a novel Australian fungus, Aspergillus nanangensis.</title>
        <authorList>
            <person name="Lacey H.J."/>
            <person name="Gilchrist C.L.M."/>
            <person name="Crombie A."/>
            <person name="Kalaitzis J.A."/>
            <person name="Vuong D."/>
            <person name="Rutledge P.J."/>
            <person name="Turner P."/>
            <person name="Pitt J.I."/>
            <person name="Lacey E."/>
            <person name="Chooi Y.H."/>
            <person name="Piggott A.M."/>
        </authorList>
    </citation>
    <scope>NUCLEOTIDE SEQUENCE</scope>
    <source>
        <strain evidence="7">MST-FP2251</strain>
    </source>
</reference>
<evidence type="ECO:0000256" key="2">
    <source>
        <dbReference type="ARBA" id="ARBA00022723"/>
    </source>
</evidence>
<dbReference type="PRINTS" id="PR00682">
    <property type="entry name" value="IPNSYNTHASE"/>
</dbReference>
<dbReference type="Gene3D" id="2.60.120.330">
    <property type="entry name" value="B-lactam Antibiotic, Isopenicillin N Synthase, Chain"/>
    <property type="match status" value="1"/>
</dbReference>
<name>A0AAD4CZP0_ASPNN</name>
<evidence type="ECO:0000256" key="4">
    <source>
        <dbReference type="ARBA" id="ARBA00023004"/>
    </source>
</evidence>
<dbReference type="Pfam" id="PF14226">
    <property type="entry name" value="DIOX_N"/>
    <property type="match status" value="1"/>
</dbReference>
<keyword evidence="3 5" id="KW-0560">Oxidoreductase</keyword>
<dbReference type="SUPFAM" id="SSF51197">
    <property type="entry name" value="Clavaminate synthase-like"/>
    <property type="match status" value="1"/>
</dbReference>
<gene>
    <name evidence="7" type="ORF">FE257_000339</name>
</gene>
<evidence type="ECO:0000259" key="6">
    <source>
        <dbReference type="PROSITE" id="PS51471"/>
    </source>
</evidence>
<comment type="caution">
    <text evidence="7">The sequence shown here is derived from an EMBL/GenBank/DDBJ whole genome shotgun (WGS) entry which is preliminary data.</text>
</comment>
<keyword evidence="2 5" id="KW-0479">Metal-binding</keyword>
<reference evidence="7" key="2">
    <citation type="submission" date="2020-02" db="EMBL/GenBank/DDBJ databases">
        <authorList>
            <person name="Gilchrist C.L.M."/>
            <person name="Chooi Y.-H."/>
        </authorList>
    </citation>
    <scope>NUCLEOTIDE SEQUENCE</scope>
    <source>
        <strain evidence="7">MST-FP2251</strain>
    </source>
</reference>
<feature type="domain" description="Fe2OG dioxygenase" evidence="6">
    <location>
        <begin position="180"/>
        <end position="297"/>
    </location>
</feature>
<protein>
    <recommendedName>
        <fullName evidence="6">Fe2OG dioxygenase domain-containing protein</fullName>
    </recommendedName>
</protein>
<dbReference type="AlphaFoldDB" id="A0AAD4CZP0"/>
<evidence type="ECO:0000313" key="8">
    <source>
        <dbReference type="Proteomes" id="UP001194746"/>
    </source>
</evidence>
<proteinExistence type="inferred from homology"/>
<dbReference type="InterPro" id="IPR027443">
    <property type="entry name" value="IPNS-like_sf"/>
</dbReference>
<dbReference type="PANTHER" id="PTHR10209:SF881">
    <property type="entry name" value="FI07970P-RELATED"/>
    <property type="match status" value="1"/>
</dbReference>
<dbReference type="PANTHER" id="PTHR10209">
    <property type="entry name" value="OXIDOREDUCTASE, 2OG-FE II OXYGENASE FAMILY PROTEIN"/>
    <property type="match status" value="1"/>
</dbReference>
<accession>A0AAD4CZP0</accession>
<organism evidence="7 8">
    <name type="scientific">Aspergillus nanangensis</name>
    <dbReference type="NCBI Taxonomy" id="2582783"/>
    <lineage>
        <taxon>Eukaryota</taxon>
        <taxon>Fungi</taxon>
        <taxon>Dikarya</taxon>
        <taxon>Ascomycota</taxon>
        <taxon>Pezizomycotina</taxon>
        <taxon>Eurotiomycetes</taxon>
        <taxon>Eurotiomycetidae</taxon>
        <taxon>Eurotiales</taxon>
        <taxon>Aspergillaceae</taxon>
        <taxon>Aspergillus</taxon>
        <taxon>Aspergillus subgen. Circumdati</taxon>
    </lineage>
</organism>
<evidence type="ECO:0000256" key="3">
    <source>
        <dbReference type="ARBA" id="ARBA00023002"/>
    </source>
</evidence>
<dbReference type="Proteomes" id="UP001194746">
    <property type="component" value="Unassembled WGS sequence"/>
</dbReference>
<dbReference type="InterPro" id="IPR005123">
    <property type="entry name" value="Oxoglu/Fe-dep_dioxygenase_dom"/>
</dbReference>
<comment type="similarity">
    <text evidence="1 5">Belongs to the iron/ascorbate-dependent oxidoreductase family.</text>
</comment>
<dbReference type="Pfam" id="PF03171">
    <property type="entry name" value="2OG-FeII_Oxy"/>
    <property type="match status" value="1"/>
</dbReference>
<dbReference type="GO" id="GO:0044283">
    <property type="term" value="P:small molecule biosynthetic process"/>
    <property type="evidence" value="ECO:0007669"/>
    <property type="project" value="UniProtKB-ARBA"/>
</dbReference>
<dbReference type="GO" id="GO:0046872">
    <property type="term" value="F:metal ion binding"/>
    <property type="evidence" value="ECO:0007669"/>
    <property type="project" value="UniProtKB-KW"/>
</dbReference>
<evidence type="ECO:0000256" key="5">
    <source>
        <dbReference type="RuleBase" id="RU003682"/>
    </source>
</evidence>
<dbReference type="GO" id="GO:0016491">
    <property type="term" value="F:oxidoreductase activity"/>
    <property type="evidence" value="ECO:0007669"/>
    <property type="project" value="UniProtKB-KW"/>
</dbReference>